<accession>X0V094</accession>
<evidence type="ECO:0000256" key="5">
    <source>
        <dbReference type="ARBA" id="ARBA00022980"/>
    </source>
</evidence>
<evidence type="ECO:0000313" key="7">
    <source>
        <dbReference type="EMBL" id="GAF79364.1"/>
    </source>
</evidence>
<keyword evidence="4" id="KW-0694">RNA-binding</keyword>
<name>X0V094_9ZZZZ</name>
<gene>
    <name evidence="7" type="ORF">S01H1_08818</name>
    <name evidence="8" type="ORF">S01H1_35414</name>
</gene>
<organism evidence="8">
    <name type="scientific">marine sediment metagenome</name>
    <dbReference type="NCBI Taxonomy" id="412755"/>
    <lineage>
        <taxon>unclassified sequences</taxon>
        <taxon>metagenomes</taxon>
        <taxon>ecological metagenomes</taxon>
    </lineage>
</organism>
<evidence type="ECO:0000256" key="6">
    <source>
        <dbReference type="ARBA" id="ARBA00023274"/>
    </source>
</evidence>
<keyword evidence="1" id="KW-0479">Metal-binding</keyword>
<dbReference type="EMBL" id="BARS01004511">
    <property type="protein sequence ID" value="GAF79364.1"/>
    <property type="molecule type" value="Genomic_DNA"/>
</dbReference>
<dbReference type="HAMAP" id="MF_01364_B">
    <property type="entry name" value="Ribosomal_uS14_2_B"/>
    <property type="match status" value="1"/>
</dbReference>
<evidence type="ECO:0000256" key="4">
    <source>
        <dbReference type="ARBA" id="ARBA00022884"/>
    </source>
</evidence>
<protein>
    <recommendedName>
        <fullName evidence="9">30S ribosomal protein S14 type Z</fullName>
    </recommendedName>
</protein>
<dbReference type="GO" id="GO:0019843">
    <property type="term" value="F:rRNA binding"/>
    <property type="evidence" value="ECO:0007669"/>
    <property type="project" value="UniProtKB-KW"/>
</dbReference>
<sequence>MTRKALYVKAFYKEPKYKVRRNNRCRLCGRPRAYMRRFALCRICFRELALEGKLPGVKKSSW</sequence>
<dbReference type="GO" id="GO:0015935">
    <property type="term" value="C:small ribosomal subunit"/>
    <property type="evidence" value="ECO:0007669"/>
    <property type="project" value="TreeGrafter"/>
</dbReference>
<dbReference type="SUPFAM" id="SSF57716">
    <property type="entry name" value="Glucocorticoid receptor-like (DNA-binding domain)"/>
    <property type="match status" value="1"/>
</dbReference>
<dbReference type="AlphaFoldDB" id="X0V094"/>
<dbReference type="NCBIfam" id="NF005974">
    <property type="entry name" value="PRK08061.1"/>
    <property type="match status" value="1"/>
</dbReference>
<evidence type="ECO:0000313" key="8">
    <source>
        <dbReference type="EMBL" id="GAG11509.1"/>
    </source>
</evidence>
<dbReference type="Gene3D" id="4.10.830.10">
    <property type="entry name" value="30s Ribosomal Protein S14, Chain N"/>
    <property type="match status" value="1"/>
</dbReference>
<dbReference type="InterPro" id="IPR001209">
    <property type="entry name" value="Ribosomal_uS14"/>
</dbReference>
<dbReference type="InterPro" id="IPR023053">
    <property type="entry name" value="Ribosomal_uS14_bact"/>
</dbReference>
<dbReference type="GO" id="GO:0006412">
    <property type="term" value="P:translation"/>
    <property type="evidence" value="ECO:0007669"/>
    <property type="project" value="InterPro"/>
</dbReference>
<dbReference type="EMBL" id="BARS01022131">
    <property type="protein sequence ID" value="GAG11509.1"/>
    <property type="molecule type" value="Genomic_DNA"/>
</dbReference>
<dbReference type="GO" id="GO:0003735">
    <property type="term" value="F:structural constituent of ribosome"/>
    <property type="evidence" value="ECO:0007669"/>
    <property type="project" value="InterPro"/>
</dbReference>
<evidence type="ECO:0000256" key="1">
    <source>
        <dbReference type="ARBA" id="ARBA00022723"/>
    </source>
</evidence>
<dbReference type="GO" id="GO:0046872">
    <property type="term" value="F:metal ion binding"/>
    <property type="evidence" value="ECO:0007669"/>
    <property type="project" value="UniProtKB-KW"/>
</dbReference>
<dbReference type="InterPro" id="IPR043140">
    <property type="entry name" value="Ribosomal_uS14_sf"/>
</dbReference>
<dbReference type="GO" id="GO:0005737">
    <property type="term" value="C:cytoplasm"/>
    <property type="evidence" value="ECO:0007669"/>
    <property type="project" value="UniProtKB-ARBA"/>
</dbReference>
<dbReference type="Pfam" id="PF00253">
    <property type="entry name" value="Ribosomal_S14"/>
    <property type="match status" value="1"/>
</dbReference>
<dbReference type="PROSITE" id="PS00527">
    <property type="entry name" value="RIBOSOMAL_S14"/>
    <property type="match status" value="1"/>
</dbReference>
<comment type="caution">
    <text evidence="8">The sequence shown here is derived from an EMBL/GenBank/DDBJ whole genome shotgun (WGS) entry which is preliminary data.</text>
</comment>
<keyword evidence="5" id="KW-0689">Ribosomal protein</keyword>
<keyword evidence="3" id="KW-0862">Zinc</keyword>
<dbReference type="PANTHER" id="PTHR19836">
    <property type="entry name" value="30S RIBOSOMAL PROTEIN S14"/>
    <property type="match status" value="1"/>
</dbReference>
<dbReference type="InterPro" id="IPR018271">
    <property type="entry name" value="Ribosomal_uS14_CS"/>
</dbReference>
<evidence type="ECO:0000256" key="3">
    <source>
        <dbReference type="ARBA" id="ARBA00022833"/>
    </source>
</evidence>
<evidence type="ECO:0000256" key="2">
    <source>
        <dbReference type="ARBA" id="ARBA00022730"/>
    </source>
</evidence>
<evidence type="ECO:0008006" key="9">
    <source>
        <dbReference type="Google" id="ProtNLM"/>
    </source>
</evidence>
<proteinExistence type="inferred from homology"/>
<keyword evidence="2" id="KW-0699">rRNA-binding</keyword>
<dbReference type="PANTHER" id="PTHR19836:SF19">
    <property type="entry name" value="SMALL RIBOSOMAL SUBUNIT PROTEIN US14M"/>
    <property type="match status" value="1"/>
</dbReference>
<keyword evidence="6" id="KW-0687">Ribonucleoprotein</keyword>
<reference evidence="8" key="1">
    <citation type="journal article" date="2014" name="Front. Microbiol.">
        <title>High frequency of phylogenetically diverse reductive dehalogenase-homologous genes in deep subseafloor sedimentary metagenomes.</title>
        <authorList>
            <person name="Kawai M."/>
            <person name="Futagami T."/>
            <person name="Toyoda A."/>
            <person name="Takaki Y."/>
            <person name="Nishi S."/>
            <person name="Hori S."/>
            <person name="Arai W."/>
            <person name="Tsubouchi T."/>
            <person name="Morono Y."/>
            <person name="Uchiyama I."/>
            <person name="Ito T."/>
            <person name="Fujiyama A."/>
            <person name="Inagaki F."/>
            <person name="Takami H."/>
        </authorList>
    </citation>
    <scope>NUCLEOTIDE SEQUENCE</scope>
    <source>
        <strain evidence="8">Expedition CK06-06</strain>
    </source>
</reference>